<dbReference type="Proteomes" id="UP000035929">
    <property type="component" value="Unassembled WGS sequence"/>
</dbReference>
<proteinExistence type="predicted"/>
<dbReference type="PATRIC" id="fig|270351.6.peg.7575"/>
<evidence type="ECO:0000313" key="2">
    <source>
        <dbReference type="Proteomes" id="UP000035929"/>
    </source>
</evidence>
<dbReference type="RefSeq" id="WP_048464179.1">
    <property type="nucleotide sequence ID" value="NZ_LABX01000092.1"/>
</dbReference>
<accession>A0A0J6V861</accession>
<sequence>MSKCHFVLAGLVAGVVVLTEYQPISNSDLVEMCETVKSDGKLVEQSCTDMSLKNVKSLTKLSLGEAGRE</sequence>
<protein>
    <submittedName>
        <fullName evidence="1">Uncharacterized protein</fullName>
    </submittedName>
</protein>
<reference evidence="1 2" key="1">
    <citation type="submission" date="2015-03" db="EMBL/GenBank/DDBJ databases">
        <title>Genome sequencing of Methylobacterium aquaticum DSM16371 type strain.</title>
        <authorList>
            <person name="Chaudhry V."/>
            <person name="Patil P.B."/>
        </authorList>
    </citation>
    <scope>NUCLEOTIDE SEQUENCE [LARGE SCALE GENOMIC DNA]</scope>
    <source>
        <strain evidence="1 2">DSM 16371</strain>
    </source>
</reference>
<evidence type="ECO:0000313" key="1">
    <source>
        <dbReference type="EMBL" id="KMO35146.1"/>
    </source>
</evidence>
<dbReference type="EMBL" id="LABX01000092">
    <property type="protein sequence ID" value="KMO35146.1"/>
    <property type="molecule type" value="Genomic_DNA"/>
</dbReference>
<name>A0A0J6V861_9HYPH</name>
<organism evidence="1 2">
    <name type="scientific">Methylobacterium aquaticum</name>
    <dbReference type="NCBI Taxonomy" id="270351"/>
    <lineage>
        <taxon>Bacteria</taxon>
        <taxon>Pseudomonadati</taxon>
        <taxon>Pseudomonadota</taxon>
        <taxon>Alphaproteobacteria</taxon>
        <taxon>Hyphomicrobiales</taxon>
        <taxon>Methylobacteriaceae</taxon>
        <taxon>Methylobacterium</taxon>
    </lineage>
</organism>
<dbReference type="AlphaFoldDB" id="A0A0J6V861"/>
<gene>
    <name evidence="1" type="ORF">VP06_12950</name>
</gene>
<comment type="caution">
    <text evidence="1">The sequence shown here is derived from an EMBL/GenBank/DDBJ whole genome shotgun (WGS) entry which is preliminary data.</text>
</comment>